<gene>
    <name evidence="1" type="ORF">BW425_08210</name>
</gene>
<proteinExistence type="predicted"/>
<reference evidence="1 2" key="1">
    <citation type="submission" date="2017-02" db="EMBL/GenBank/DDBJ databases">
        <title>Bacillus pseudomycoides isolate FSL K6-0042.</title>
        <authorList>
            <person name="Kovac J."/>
        </authorList>
    </citation>
    <scope>NUCLEOTIDE SEQUENCE [LARGE SCALE GENOMIC DNA]</scope>
    <source>
        <strain evidence="1 2">FSL K6-0042</strain>
    </source>
</reference>
<dbReference type="AlphaFoldDB" id="A0A1Y3MG32"/>
<name>A0A1Y3MG32_9BACI</name>
<protein>
    <submittedName>
        <fullName evidence="1">Uncharacterized protein</fullName>
    </submittedName>
</protein>
<dbReference type="Proteomes" id="UP000195321">
    <property type="component" value="Unassembled WGS sequence"/>
</dbReference>
<sequence length="59" mass="7153">MKCFSNKYRMNLYSYNEKHAILFIEVYRKDGVFINLLNSDKLQLFSKELEQHMSPYKGE</sequence>
<evidence type="ECO:0000313" key="1">
    <source>
        <dbReference type="EMBL" id="OUM49389.1"/>
    </source>
</evidence>
<evidence type="ECO:0000313" key="2">
    <source>
        <dbReference type="Proteomes" id="UP000195321"/>
    </source>
</evidence>
<dbReference type="EMBL" id="MWPX01000006">
    <property type="protein sequence ID" value="OUM49389.1"/>
    <property type="molecule type" value="Genomic_DNA"/>
</dbReference>
<accession>A0A1Y3MG32</accession>
<organism evidence="1 2">
    <name type="scientific">Bacillus pseudomycoides</name>
    <dbReference type="NCBI Taxonomy" id="64104"/>
    <lineage>
        <taxon>Bacteria</taxon>
        <taxon>Bacillati</taxon>
        <taxon>Bacillota</taxon>
        <taxon>Bacilli</taxon>
        <taxon>Bacillales</taxon>
        <taxon>Bacillaceae</taxon>
        <taxon>Bacillus</taxon>
        <taxon>Bacillus cereus group</taxon>
    </lineage>
</organism>
<comment type="caution">
    <text evidence="1">The sequence shown here is derived from an EMBL/GenBank/DDBJ whole genome shotgun (WGS) entry which is preliminary data.</text>
</comment>